<name>A0A377Q8S4_9NEIS</name>
<reference evidence="3 5" key="1">
    <citation type="submission" date="2018-06" db="EMBL/GenBank/DDBJ databases">
        <authorList>
            <consortium name="Pathogen Informatics"/>
            <person name="Doyle S."/>
        </authorList>
    </citation>
    <scope>NUCLEOTIDE SEQUENCE [LARGE SCALE GENOMIC DNA]</scope>
    <source>
        <strain evidence="3 5">NCTC11159</strain>
    </source>
</reference>
<dbReference type="Proteomes" id="UP000295794">
    <property type="component" value="Unassembled WGS sequence"/>
</dbReference>
<comment type="similarity">
    <text evidence="1">Belongs to the short-chain dehydrogenases/reductases (SDR) family.</text>
</comment>
<keyword evidence="6" id="KW-1185">Reference proteome</keyword>
<dbReference type="GO" id="GO:0016491">
    <property type="term" value="F:oxidoreductase activity"/>
    <property type="evidence" value="ECO:0007669"/>
    <property type="project" value="UniProtKB-KW"/>
</dbReference>
<dbReference type="AlphaFoldDB" id="A0A377Q8S4"/>
<evidence type="ECO:0000313" key="4">
    <source>
        <dbReference type="EMBL" id="TCU82451.1"/>
    </source>
</evidence>
<proteinExistence type="inferred from homology"/>
<gene>
    <name evidence="3" type="primary">yciK</name>
    <name evidence="4" type="ORF">EV682_11590</name>
    <name evidence="3" type="ORF">NCTC11159_02750</name>
</gene>
<accession>A0A377Q8S4</accession>
<dbReference type="Gene3D" id="3.40.50.720">
    <property type="entry name" value="NAD(P)-binding Rossmann-like Domain"/>
    <property type="match status" value="1"/>
</dbReference>
<evidence type="ECO:0000256" key="2">
    <source>
        <dbReference type="ARBA" id="ARBA00023002"/>
    </source>
</evidence>
<dbReference type="InterPro" id="IPR036291">
    <property type="entry name" value="NAD(P)-bd_dom_sf"/>
</dbReference>
<reference evidence="4 6" key="2">
    <citation type="submission" date="2019-03" db="EMBL/GenBank/DDBJ databases">
        <title>Genomic Encyclopedia of Type Strains, Phase IV (KMG-IV): sequencing the most valuable type-strain genomes for metagenomic binning, comparative biology and taxonomic classification.</title>
        <authorList>
            <person name="Goeker M."/>
        </authorList>
    </citation>
    <scope>NUCLEOTIDE SEQUENCE [LARGE SCALE GENOMIC DNA]</scope>
    <source>
        <strain evidence="4 6">DSM 3764</strain>
    </source>
</reference>
<dbReference type="SUPFAM" id="SSF51735">
    <property type="entry name" value="NAD(P)-binding Rossmann-fold domains"/>
    <property type="match status" value="1"/>
</dbReference>
<evidence type="ECO:0000256" key="1">
    <source>
        <dbReference type="ARBA" id="ARBA00006484"/>
    </source>
</evidence>
<protein>
    <submittedName>
        <fullName evidence="4">NAD(P)-dependent dehydrogenase (Short-subunit alcohol dehydrogenase family)</fullName>
    </submittedName>
    <submittedName>
        <fullName evidence="3">Uncharacterized oxidoreductase yciK</fullName>
        <ecNumber evidence="3">1.-.-.-</ecNumber>
    </submittedName>
</protein>
<dbReference type="PRINTS" id="PR00081">
    <property type="entry name" value="GDHRDH"/>
</dbReference>
<dbReference type="EMBL" id="UGHR01000001">
    <property type="protein sequence ID" value="STQ91676.1"/>
    <property type="molecule type" value="Genomic_DNA"/>
</dbReference>
<sequence length="269" mass="28870">MSEVMGDWKNYQAPAGAFRSRVILVTGAGQGIGEAAAMALAEHGATVILLGRNEKKLAKVYDAIEAAGYPQPAAIPFDLAKSGEAEIAQMAVLIQKEFGRLDGILHCANGFTHLSPLANQKMDEWVEMFKVNVAAPFVLNRALFPLLKDAPDASILLLGEHHAFAPNAYWGGYSVSKVGQKNLVEIAAAEWESMEHMRINLLVPGPIQSPFRLKTHPGETRESLPPTRSIVPAILYWMGDASRGQSGKTLVADSVVNKNAGDGNLSAEA</sequence>
<keyword evidence="2 3" id="KW-0560">Oxidoreductase</keyword>
<dbReference type="PANTHER" id="PTHR44196:SF4">
    <property type="entry name" value="SHORT CHAIN DEHYDROGENASE"/>
    <property type="match status" value="1"/>
</dbReference>
<dbReference type="Pfam" id="PF00106">
    <property type="entry name" value="adh_short"/>
    <property type="match status" value="1"/>
</dbReference>
<dbReference type="EC" id="1.-.-.-" evidence="3"/>
<organism evidence="3 5">
    <name type="scientific">Iodobacter fluviatilis</name>
    <dbReference type="NCBI Taxonomy" id="537"/>
    <lineage>
        <taxon>Bacteria</taxon>
        <taxon>Pseudomonadati</taxon>
        <taxon>Pseudomonadota</taxon>
        <taxon>Betaproteobacteria</taxon>
        <taxon>Neisseriales</taxon>
        <taxon>Chitinibacteraceae</taxon>
        <taxon>Iodobacter</taxon>
    </lineage>
</organism>
<evidence type="ECO:0000313" key="5">
    <source>
        <dbReference type="Proteomes" id="UP000255108"/>
    </source>
</evidence>
<dbReference type="PANTHER" id="PTHR44196">
    <property type="entry name" value="DEHYDROGENASE/REDUCTASE SDR FAMILY MEMBER 7B"/>
    <property type="match status" value="1"/>
</dbReference>
<dbReference type="Proteomes" id="UP000255108">
    <property type="component" value="Unassembled WGS sequence"/>
</dbReference>
<evidence type="ECO:0000313" key="3">
    <source>
        <dbReference type="EMBL" id="STQ91676.1"/>
    </source>
</evidence>
<dbReference type="RefSeq" id="WP_233702916.1">
    <property type="nucleotide sequence ID" value="NZ_CAWOLO010000015.1"/>
</dbReference>
<dbReference type="EMBL" id="SMBT01000015">
    <property type="protein sequence ID" value="TCU82451.1"/>
    <property type="molecule type" value="Genomic_DNA"/>
</dbReference>
<dbReference type="GO" id="GO:0016020">
    <property type="term" value="C:membrane"/>
    <property type="evidence" value="ECO:0007669"/>
    <property type="project" value="TreeGrafter"/>
</dbReference>
<evidence type="ECO:0000313" key="6">
    <source>
        <dbReference type="Proteomes" id="UP000295794"/>
    </source>
</evidence>
<dbReference type="InterPro" id="IPR002347">
    <property type="entry name" value="SDR_fam"/>
</dbReference>